<sequence>MVEDHQRKIKQLLLNEKGKVNFREDIPKAIICLNHDDWTNDEIDWGVTNQIIFQILDPTYWTSFPMMIRTMLSCVASTYTWNKYFTLWVSSSIGWRECERFYQPYQIWYFKPTNDWEFEQETNPLHSKFVLLTLDLVEYWIESLLRLSQHATQIQGTIPTPFMVTDGRRIFVTNFPISYERSEEQIQEVEALLNDIKKRVNLDLPMELTIQADSIEEDRNMQFSQDPNSPLSSEDYDGVEYQNLIN</sequence>
<organism evidence="1 2">
    <name type="scientific">Vaccinium darrowii</name>
    <dbReference type="NCBI Taxonomy" id="229202"/>
    <lineage>
        <taxon>Eukaryota</taxon>
        <taxon>Viridiplantae</taxon>
        <taxon>Streptophyta</taxon>
        <taxon>Embryophyta</taxon>
        <taxon>Tracheophyta</taxon>
        <taxon>Spermatophyta</taxon>
        <taxon>Magnoliopsida</taxon>
        <taxon>eudicotyledons</taxon>
        <taxon>Gunneridae</taxon>
        <taxon>Pentapetalae</taxon>
        <taxon>asterids</taxon>
        <taxon>Ericales</taxon>
        <taxon>Ericaceae</taxon>
        <taxon>Vaccinioideae</taxon>
        <taxon>Vaccinieae</taxon>
        <taxon>Vaccinium</taxon>
    </lineage>
</organism>
<reference evidence="1 2" key="1">
    <citation type="journal article" date="2021" name="Hortic Res">
        <title>High-quality reference genome and annotation aids understanding of berry development for evergreen blueberry (Vaccinium darrowii).</title>
        <authorList>
            <person name="Yu J."/>
            <person name="Hulse-Kemp A.M."/>
            <person name="Babiker E."/>
            <person name="Staton M."/>
        </authorList>
    </citation>
    <scope>NUCLEOTIDE SEQUENCE [LARGE SCALE GENOMIC DNA]</scope>
    <source>
        <strain evidence="2">cv. NJ 8807/NJ 8810</strain>
        <tissue evidence="1">Young leaf</tissue>
    </source>
</reference>
<evidence type="ECO:0000313" key="2">
    <source>
        <dbReference type="Proteomes" id="UP000828048"/>
    </source>
</evidence>
<accession>A0ACB7YIS9</accession>
<protein>
    <submittedName>
        <fullName evidence="1">Uncharacterized protein</fullName>
    </submittedName>
</protein>
<dbReference type="EMBL" id="CM037161">
    <property type="protein sequence ID" value="KAH7853537.1"/>
    <property type="molecule type" value="Genomic_DNA"/>
</dbReference>
<dbReference type="Proteomes" id="UP000828048">
    <property type="component" value="Chromosome 11"/>
</dbReference>
<comment type="caution">
    <text evidence="1">The sequence shown here is derived from an EMBL/GenBank/DDBJ whole genome shotgun (WGS) entry which is preliminary data.</text>
</comment>
<name>A0ACB7YIS9_9ERIC</name>
<proteinExistence type="predicted"/>
<gene>
    <name evidence="1" type="ORF">Vadar_003717</name>
</gene>
<evidence type="ECO:0000313" key="1">
    <source>
        <dbReference type="EMBL" id="KAH7853537.1"/>
    </source>
</evidence>
<keyword evidence="2" id="KW-1185">Reference proteome</keyword>